<dbReference type="AlphaFoldDB" id="A0A1G2CDG0"/>
<accession>A0A1G2CDG0</accession>
<gene>
    <name evidence="1" type="ORF">A2945_00985</name>
</gene>
<organism evidence="1 2">
    <name type="scientific">Candidatus Liptonbacteria bacterium RIFCSPLOWO2_01_FULL_52_25</name>
    <dbReference type="NCBI Taxonomy" id="1798650"/>
    <lineage>
        <taxon>Bacteria</taxon>
        <taxon>Candidatus Liptoniibacteriota</taxon>
    </lineage>
</organism>
<evidence type="ECO:0000313" key="2">
    <source>
        <dbReference type="Proteomes" id="UP000178880"/>
    </source>
</evidence>
<comment type="caution">
    <text evidence="1">The sequence shown here is derived from an EMBL/GenBank/DDBJ whole genome shotgun (WGS) entry which is preliminary data.</text>
</comment>
<evidence type="ECO:0000313" key="1">
    <source>
        <dbReference type="EMBL" id="OGY99415.1"/>
    </source>
</evidence>
<proteinExistence type="predicted"/>
<sequence length="126" mass="14639">MKKENKPQGVPDYLYDRAATKGEVERIKRSAERDGRVTTPEEMIEMWKEQNKWRGVIGGPDFLRFIADGVIRADVKRNSKGEFERIEIRDHEGNVVFYSTEKEFGDAWLRSVRGSHYSDESGFPIN</sequence>
<dbReference type="STRING" id="1798650.A2945_00985"/>
<dbReference type="Proteomes" id="UP000178880">
    <property type="component" value="Unassembled WGS sequence"/>
</dbReference>
<name>A0A1G2CDG0_9BACT</name>
<dbReference type="EMBL" id="MHLA01000015">
    <property type="protein sequence ID" value="OGY99415.1"/>
    <property type="molecule type" value="Genomic_DNA"/>
</dbReference>
<protein>
    <submittedName>
        <fullName evidence="1">Uncharacterized protein</fullName>
    </submittedName>
</protein>
<reference evidence="1 2" key="1">
    <citation type="journal article" date="2016" name="Nat. Commun.">
        <title>Thousands of microbial genomes shed light on interconnected biogeochemical processes in an aquifer system.</title>
        <authorList>
            <person name="Anantharaman K."/>
            <person name="Brown C.T."/>
            <person name="Hug L.A."/>
            <person name="Sharon I."/>
            <person name="Castelle C.J."/>
            <person name="Probst A.J."/>
            <person name="Thomas B.C."/>
            <person name="Singh A."/>
            <person name="Wilkins M.J."/>
            <person name="Karaoz U."/>
            <person name="Brodie E.L."/>
            <person name="Williams K.H."/>
            <person name="Hubbard S.S."/>
            <person name="Banfield J.F."/>
        </authorList>
    </citation>
    <scope>NUCLEOTIDE SEQUENCE [LARGE SCALE GENOMIC DNA]</scope>
</reference>